<gene>
    <name evidence="2" type="ORF">E2980_12535</name>
</gene>
<dbReference type="EMBL" id="SOMN01000016">
    <property type="protein sequence ID" value="TFE25984.1"/>
    <property type="molecule type" value="Genomic_DNA"/>
</dbReference>
<evidence type="ECO:0000256" key="1">
    <source>
        <dbReference type="SAM" id="Phobius"/>
    </source>
</evidence>
<name>A0A4Y8M248_9BACL</name>
<protein>
    <submittedName>
        <fullName evidence="2">Uncharacterized protein</fullName>
    </submittedName>
</protein>
<dbReference type="RefSeq" id="WP_135152528.1">
    <property type="nucleotide sequence ID" value="NZ_SOMN01000016.1"/>
</dbReference>
<evidence type="ECO:0000313" key="3">
    <source>
        <dbReference type="Proteomes" id="UP000297900"/>
    </source>
</evidence>
<dbReference type="OrthoDB" id="2440830at2"/>
<keyword evidence="1" id="KW-1133">Transmembrane helix</keyword>
<feature type="transmembrane region" description="Helical" evidence="1">
    <location>
        <begin position="31"/>
        <end position="52"/>
    </location>
</feature>
<feature type="transmembrane region" description="Helical" evidence="1">
    <location>
        <begin position="6"/>
        <end position="22"/>
    </location>
</feature>
<dbReference type="Proteomes" id="UP000297900">
    <property type="component" value="Unassembled WGS sequence"/>
</dbReference>
<sequence length="70" mass="7666">MWSVLLILAVGMAIIMIDVPTLRRNKSRKELWAFSVLLIGGVALNIVVGLGVEVPSPLELIKIIYGPIVR</sequence>
<dbReference type="AlphaFoldDB" id="A0A4Y8M248"/>
<accession>A0A4Y8M248</accession>
<keyword evidence="1" id="KW-0472">Membrane</keyword>
<keyword evidence="3" id="KW-1185">Reference proteome</keyword>
<organism evidence="2 3">
    <name type="scientific">Cohnella luojiensis</name>
    <dbReference type="NCBI Taxonomy" id="652876"/>
    <lineage>
        <taxon>Bacteria</taxon>
        <taxon>Bacillati</taxon>
        <taxon>Bacillota</taxon>
        <taxon>Bacilli</taxon>
        <taxon>Bacillales</taxon>
        <taxon>Paenibacillaceae</taxon>
        <taxon>Cohnella</taxon>
    </lineage>
</organism>
<reference evidence="2 3" key="1">
    <citation type="submission" date="2019-03" db="EMBL/GenBank/DDBJ databases">
        <title>Cohnella endophytica sp. nov., a novel endophytic bacterium isolated from bark of Sonneratia apetala.</title>
        <authorList>
            <person name="Tuo L."/>
        </authorList>
    </citation>
    <scope>NUCLEOTIDE SEQUENCE [LARGE SCALE GENOMIC DNA]</scope>
    <source>
        <strain evidence="2 3">CCTCC AB 208254</strain>
    </source>
</reference>
<comment type="caution">
    <text evidence="2">The sequence shown here is derived from an EMBL/GenBank/DDBJ whole genome shotgun (WGS) entry which is preliminary data.</text>
</comment>
<proteinExistence type="predicted"/>
<evidence type="ECO:0000313" key="2">
    <source>
        <dbReference type="EMBL" id="TFE25984.1"/>
    </source>
</evidence>
<keyword evidence="1" id="KW-0812">Transmembrane</keyword>